<dbReference type="KEGG" id="fln:FLA_1566"/>
<dbReference type="AlphaFoldDB" id="A0A173MDK1"/>
<name>A0A173MDK1_9BACT</name>
<dbReference type="EMBL" id="FTOR01000008">
    <property type="protein sequence ID" value="SIT29375.1"/>
    <property type="molecule type" value="Genomic_DNA"/>
</dbReference>
<dbReference type="Proteomes" id="UP000186917">
    <property type="component" value="Unassembled WGS sequence"/>
</dbReference>
<keyword evidence="2" id="KW-1185">Reference proteome</keyword>
<reference evidence="2" key="1">
    <citation type="submission" date="2017-01" db="EMBL/GenBank/DDBJ databases">
        <authorList>
            <person name="Varghese N."/>
            <person name="Submissions S."/>
        </authorList>
    </citation>
    <scope>NUCLEOTIDE SEQUENCE [LARGE SCALE GENOMIC DNA]</scope>
    <source>
        <strain evidence="2">DSM 21054</strain>
    </source>
</reference>
<dbReference type="RefSeq" id="WP_234993494.1">
    <property type="nucleotide sequence ID" value="NZ_FTOR01000008.1"/>
</dbReference>
<protein>
    <submittedName>
        <fullName evidence="1">Uncharacterized protein</fullName>
    </submittedName>
</protein>
<organism evidence="1 2">
    <name type="scientific">Filimonas lacunae</name>
    <dbReference type="NCBI Taxonomy" id="477680"/>
    <lineage>
        <taxon>Bacteria</taxon>
        <taxon>Pseudomonadati</taxon>
        <taxon>Bacteroidota</taxon>
        <taxon>Chitinophagia</taxon>
        <taxon>Chitinophagales</taxon>
        <taxon>Chitinophagaceae</taxon>
        <taxon>Filimonas</taxon>
    </lineage>
</organism>
<gene>
    <name evidence="1" type="ORF">SAMN05421788_108302</name>
</gene>
<evidence type="ECO:0000313" key="2">
    <source>
        <dbReference type="Proteomes" id="UP000186917"/>
    </source>
</evidence>
<evidence type="ECO:0000313" key="1">
    <source>
        <dbReference type="EMBL" id="SIT29375.1"/>
    </source>
</evidence>
<proteinExistence type="predicted"/>
<sequence length="137" mass="15955">MKYLNPFQHANQHLSTRLKMNHLYVAESNTCSSINNDYYHTLLLLRDDLRCQPQDMIALRLLLTRICSTFATCLHADQPMSLQILLKTEFAKLQNTYQQLDSAVNPAERQKIVHTFLESVDDVLVILEQRYMEVSVN</sequence>
<accession>A0A173MDK1</accession>